<feature type="transmembrane region" description="Helical" evidence="1">
    <location>
        <begin position="66"/>
        <end position="84"/>
    </location>
</feature>
<feature type="transmembrane region" description="Helical" evidence="1">
    <location>
        <begin position="133"/>
        <end position="150"/>
    </location>
</feature>
<feature type="transmembrane region" description="Helical" evidence="1">
    <location>
        <begin position="31"/>
        <end position="51"/>
    </location>
</feature>
<keyword evidence="1" id="KW-0812">Transmembrane</keyword>
<sequence>MLGILLTQFRTRAPGARIFPQLMLARFGKRVHLLFCILTILNNISIITSVVNSEFIYVCQIVLNELPKSCVVGAFGSFVMALYWDNLTEPAVFIGSLMSSTLAVTTWFTLNLLHKYWADFPLNITEVGIVSDSFGILCSFMLPAAIVFATKINKPDSFTMEETQLTWKRTLQLGDPINPWMHTYAQTFRFPLSQSSQLTVAQVNAAMQPSRRVAAVGTALYFALFTLLLGLGCIPETLSLDGFRAWVGTGI</sequence>
<dbReference type="AlphaFoldDB" id="A0A3P6GQ96"/>
<name>A0A3P6GQ96_MESCO</name>
<dbReference type="Proteomes" id="UP000267029">
    <property type="component" value="Unassembled WGS sequence"/>
</dbReference>
<gene>
    <name evidence="2" type="ORF">MCOS_LOCUS7900</name>
</gene>
<evidence type="ECO:0000256" key="1">
    <source>
        <dbReference type="SAM" id="Phobius"/>
    </source>
</evidence>
<dbReference type="STRING" id="53468.A0A3P6GQ96"/>
<accession>A0A3P6GQ96</accession>
<feature type="transmembrane region" description="Helical" evidence="1">
    <location>
        <begin position="91"/>
        <end position="113"/>
    </location>
</feature>
<dbReference type="EMBL" id="UXSR01005423">
    <property type="protein sequence ID" value="VDD81897.1"/>
    <property type="molecule type" value="Genomic_DNA"/>
</dbReference>
<organism evidence="2 3">
    <name type="scientific">Mesocestoides corti</name>
    <name type="common">Flatworm</name>
    <dbReference type="NCBI Taxonomy" id="53468"/>
    <lineage>
        <taxon>Eukaryota</taxon>
        <taxon>Metazoa</taxon>
        <taxon>Spiralia</taxon>
        <taxon>Lophotrochozoa</taxon>
        <taxon>Platyhelminthes</taxon>
        <taxon>Cestoda</taxon>
        <taxon>Eucestoda</taxon>
        <taxon>Cyclophyllidea</taxon>
        <taxon>Mesocestoididae</taxon>
        <taxon>Mesocestoides</taxon>
    </lineage>
</organism>
<feature type="transmembrane region" description="Helical" evidence="1">
    <location>
        <begin position="213"/>
        <end position="234"/>
    </location>
</feature>
<evidence type="ECO:0000313" key="3">
    <source>
        <dbReference type="Proteomes" id="UP000267029"/>
    </source>
</evidence>
<evidence type="ECO:0000313" key="2">
    <source>
        <dbReference type="EMBL" id="VDD81897.1"/>
    </source>
</evidence>
<keyword evidence="1" id="KW-0472">Membrane</keyword>
<keyword evidence="3" id="KW-1185">Reference proteome</keyword>
<keyword evidence="1" id="KW-1133">Transmembrane helix</keyword>
<protein>
    <submittedName>
        <fullName evidence="2">Uncharacterized protein</fullName>
    </submittedName>
</protein>
<dbReference type="OrthoDB" id="6132759at2759"/>
<reference evidence="2 3" key="1">
    <citation type="submission" date="2018-10" db="EMBL/GenBank/DDBJ databases">
        <authorList>
            <consortium name="Pathogen Informatics"/>
        </authorList>
    </citation>
    <scope>NUCLEOTIDE SEQUENCE [LARGE SCALE GENOMIC DNA]</scope>
</reference>
<proteinExistence type="predicted"/>